<evidence type="ECO:0008006" key="3">
    <source>
        <dbReference type="Google" id="ProtNLM"/>
    </source>
</evidence>
<sequence length="120" mass="13667">MSRCNCDTCWHQLGISATKIMGDLVDCIRKQVPNTKIVNSRILHHRNVSEHFIRRINTELDWLCSVHDCLMVDGNCWIGKFYMARDGIHLKSGGAQKFGNLLGKVIHSYLLGNIVRSVDE</sequence>
<protein>
    <recommendedName>
        <fullName evidence="3">SGNH domain-containing protein</fullName>
    </recommendedName>
</protein>
<dbReference type="InParanoid" id="A0A6L2PST8"/>
<dbReference type="Gene3D" id="3.40.50.1110">
    <property type="entry name" value="SGNH hydrolase"/>
    <property type="match status" value="1"/>
</dbReference>
<dbReference type="AlphaFoldDB" id="A0A6L2PST8"/>
<keyword evidence="2" id="KW-1185">Reference proteome</keyword>
<evidence type="ECO:0000313" key="2">
    <source>
        <dbReference type="Proteomes" id="UP000502823"/>
    </source>
</evidence>
<evidence type="ECO:0000313" key="1">
    <source>
        <dbReference type="EMBL" id="GFG34232.1"/>
    </source>
</evidence>
<dbReference type="InterPro" id="IPR036514">
    <property type="entry name" value="SGNH_hydro_sf"/>
</dbReference>
<reference evidence="2" key="1">
    <citation type="submission" date="2020-01" db="EMBL/GenBank/DDBJ databases">
        <title>Draft genome sequence of the Termite Coptotermes fromosanus.</title>
        <authorList>
            <person name="Itakura S."/>
            <person name="Yosikawa Y."/>
            <person name="Umezawa K."/>
        </authorList>
    </citation>
    <scope>NUCLEOTIDE SEQUENCE [LARGE SCALE GENOMIC DNA]</scope>
</reference>
<dbReference type="SUPFAM" id="SSF52266">
    <property type="entry name" value="SGNH hydrolase"/>
    <property type="match status" value="1"/>
</dbReference>
<comment type="caution">
    <text evidence="1">The sequence shown here is derived from an EMBL/GenBank/DDBJ whole genome shotgun (WGS) entry which is preliminary data.</text>
</comment>
<gene>
    <name evidence="1" type="ORF">Cfor_09170</name>
</gene>
<feature type="non-terminal residue" evidence="1">
    <location>
        <position position="120"/>
    </location>
</feature>
<organism evidence="1 2">
    <name type="scientific">Coptotermes formosanus</name>
    <name type="common">Formosan subterranean termite</name>
    <dbReference type="NCBI Taxonomy" id="36987"/>
    <lineage>
        <taxon>Eukaryota</taxon>
        <taxon>Metazoa</taxon>
        <taxon>Ecdysozoa</taxon>
        <taxon>Arthropoda</taxon>
        <taxon>Hexapoda</taxon>
        <taxon>Insecta</taxon>
        <taxon>Pterygota</taxon>
        <taxon>Neoptera</taxon>
        <taxon>Polyneoptera</taxon>
        <taxon>Dictyoptera</taxon>
        <taxon>Blattodea</taxon>
        <taxon>Blattoidea</taxon>
        <taxon>Termitoidae</taxon>
        <taxon>Rhinotermitidae</taxon>
        <taxon>Coptotermes</taxon>
    </lineage>
</organism>
<name>A0A6L2PST8_COPFO</name>
<dbReference type="Proteomes" id="UP000502823">
    <property type="component" value="Unassembled WGS sequence"/>
</dbReference>
<accession>A0A6L2PST8</accession>
<proteinExistence type="predicted"/>
<dbReference type="EMBL" id="BLKM01008604">
    <property type="protein sequence ID" value="GFG34232.1"/>
    <property type="molecule type" value="Genomic_DNA"/>
</dbReference>